<dbReference type="PANTHER" id="PTHR21600:SF84">
    <property type="entry name" value="PSEUDOURIDINE SYNTHASE RSUA_RLUA-LIKE DOMAIN-CONTAINING PROTEIN"/>
    <property type="match status" value="1"/>
</dbReference>
<sequence length="322" mass="36063">MSRPRPAWTPPDRDGVGASRVALAAGPWATLIDFLPQRLPALDAAGWLARIEAGDVLAADGRAVRADEPCGDHRVLWYWRALAEPEPVVPFEAELLHVDDHLVVADKPHFLPMTPKGRHLRETLLVRLKRQLGIATLAPMHRLDRETAGVVVFTVRPDERDVYQRLLRERAVEKVYEAIAPWRPDLALPRLHASRLAEREGDAFMQMHEVPGEPNAQTRIELAEVLGASGLARYRLFPLTGRKHQLRAQLSALGIPIVGDRIYPVLQAVEPTPDYRHPLQLLARELAFDDPLTGDHRRFVSRRRLAMADPRQVGHGVHAAVG</sequence>
<feature type="domain" description="Pseudouridine synthase RsuA/RluA-like" evidence="1">
    <location>
        <begin position="101"/>
        <end position="252"/>
    </location>
</feature>
<gene>
    <name evidence="2" type="ORF">Q8X39_17225</name>
</gene>
<dbReference type="RefSeq" id="WP_305750923.1">
    <property type="nucleotide sequence ID" value="NZ_JAUZEE010000011.1"/>
</dbReference>
<dbReference type="Pfam" id="PF00849">
    <property type="entry name" value="PseudoU_synth_2"/>
    <property type="match status" value="1"/>
</dbReference>
<proteinExistence type="predicted"/>
<name>A0ABT9G7B4_LEPDI</name>
<keyword evidence="3" id="KW-1185">Reference proteome</keyword>
<organism evidence="2 3">
    <name type="scientific">Leptothrix discophora</name>
    <dbReference type="NCBI Taxonomy" id="89"/>
    <lineage>
        <taxon>Bacteria</taxon>
        <taxon>Pseudomonadati</taxon>
        <taxon>Pseudomonadota</taxon>
        <taxon>Betaproteobacteria</taxon>
        <taxon>Burkholderiales</taxon>
        <taxon>Sphaerotilaceae</taxon>
        <taxon>Leptothrix</taxon>
    </lineage>
</organism>
<evidence type="ECO:0000313" key="3">
    <source>
        <dbReference type="Proteomes" id="UP001235760"/>
    </source>
</evidence>
<reference evidence="2 3" key="1">
    <citation type="submission" date="2023-08" db="EMBL/GenBank/DDBJ databases">
        <authorList>
            <person name="Roldan D.M."/>
            <person name="Menes R.J."/>
        </authorList>
    </citation>
    <scope>NUCLEOTIDE SEQUENCE [LARGE SCALE GENOMIC DNA]</scope>
    <source>
        <strain evidence="2 3">CCM 2812</strain>
    </source>
</reference>
<protein>
    <submittedName>
        <fullName evidence="2">Pseudouridine synthase</fullName>
    </submittedName>
</protein>
<accession>A0ABT9G7B4</accession>
<dbReference type="EMBL" id="JAUZEE010000011">
    <property type="protein sequence ID" value="MDP4302382.1"/>
    <property type="molecule type" value="Genomic_DNA"/>
</dbReference>
<dbReference type="Proteomes" id="UP001235760">
    <property type="component" value="Unassembled WGS sequence"/>
</dbReference>
<comment type="caution">
    <text evidence="2">The sequence shown here is derived from an EMBL/GenBank/DDBJ whole genome shotgun (WGS) entry which is preliminary data.</text>
</comment>
<dbReference type="PANTHER" id="PTHR21600">
    <property type="entry name" value="MITOCHONDRIAL RNA PSEUDOURIDINE SYNTHASE"/>
    <property type="match status" value="1"/>
</dbReference>
<dbReference type="SUPFAM" id="SSF55120">
    <property type="entry name" value="Pseudouridine synthase"/>
    <property type="match status" value="1"/>
</dbReference>
<evidence type="ECO:0000313" key="2">
    <source>
        <dbReference type="EMBL" id="MDP4302382.1"/>
    </source>
</evidence>
<dbReference type="InterPro" id="IPR050188">
    <property type="entry name" value="RluA_PseudoU_synthase"/>
</dbReference>
<dbReference type="InterPro" id="IPR006145">
    <property type="entry name" value="PsdUridine_synth_RsuA/RluA"/>
</dbReference>
<evidence type="ECO:0000259" key="1">
    <source>
        <dbReference type="Pfam" id="PF00849"/>
    </source>
</evidence>
<dbReference type="Gene3D" id="3.30.2350.10">
    <property type="entry name" value="Pseudouridine synthase"/>
    <property type="match status" value="1"/>
</dbReference>
<dbReference type="InterPro" id="IPR020103">
    <property type="entry name" value="PsdUridine_synth_cat_dom_sf"/>
</dbReference>